<feature type="region of interest" description="Disordered" evidence="3">
    <location>
        <begin position="584"/>
        <end position="603"/>
    </location>
</feature>
<dbReference type="Proteomes" id="UP000267029">
    <property type="component" value="Unassembled WGS sequence"/>
</dbReference>
<dbReference type="SMART" id="SM00364">
    <property type="entry name" value="LRR_BAC"/>
    <property type="match status" value="7"/>
</dbReference>
<protein>
    <recommendedName>
        <fullName evidence="6">Death domain-containing protein</fullName>
    </recommendedName>
</protein>
<dbReference type="SUPFAM" id="SSF52058">
    <property type="entry name" value="L domain-like"/>
    <property type="match status" value="2"/>
</dbReference>
<feature type="region of interest" description="Disordered" evidence="3">
    <location>
        <begin position="614"/>
        <end position="636"/>
    </location>
</feature>
<dbReference type="Pfam" id="PF13855">
    <property type="entry name" value="LRR_8"/>
    <property type="match status" value="2"/>
</dbReference>
<dbReference type="OrthoDB" id="1055148at2759"/>
<gene>
    <name evidence="4" type="ORF">MCOS_LOCUS5627</name>
</gene>
<proteinExistence type="predicted"/>
<sequence>MAGNRITNVPREVAGLELLQVLDLSNNMISYFPSDVCLMHSLKYLDCSSNSLSKLPNTISTLPRLEVLFLTNNKLTCLPKNFSLLKELKRLKLGSNRFEHVPFCVFECSALKEFVFTYNQASGVVPDNFCRLTDLEILCLAFNKFTKLPGKLSSLSKLKFLNIRGNRIENIPEAIITKCKKLTVLNCSSCSLNRVPEALGLGEKLCVLDLSNNALEQLPSEGRELKSLTALFVAHNGISVLPDWICGSHNIIAISLRNNKLQHLPEKFNKVAENLRVIDLSHNFFERVSTSLLPVNSKLMYFLMDYNPLLHLPSEIRNLKFLTHLSISNCPCIHELPEEIGEFLPRSLYCLTNLHYLDLSDNKFSRFPVVVCFITHLKVLLYNNWWFDRTSLIDPGIEAPIDDEKSISLDEKVPQIKPEEIAKLVYRREANKIPSLLCRLKFLVHLSMQQNGLYFFPDIFNKLKRLKRLYLNDNNLRKIPKSLASCKTLNHISLANNKLTEINTDIHRLPNLTQLDLDGNKFPTGLSEVIKHSTLKGLCAYLEADSRNTSTFTIQHIEEELPGGYNFHSRVRRSLEYWTGLSLSTEQSNAETKTPAETTTEPLDLITTTTADVDDHPERQTPVLVGDSSTVLPDSDVGNSTLQPISLRYIPTVVGPKATPARLLHMLKLLNQNELAEAVATVLESAHIRRL</sequence>
<feature type="compositionally biased region" description="Polar residues" evidence="3">
    <location>
        <begin position="627"/>
        <end position="636"/>
    </location>
</feature>
<organism evidence="4 5">
    <name type="scientific">Mesocestoides corti</name>
    <name type="common">Flatworm</name>
    <dbReference type="NCBI Taxonomy" id="53468"/>
    <lineage>
        <taxon>Eukaryota</taxon>
        <taxon>Metazoa</taxon>
        <taxon>Spiralia</taxon>
        <taxon>Lophotrochozoa</taxon>
        <taxon>Platyhelminthes</taxon>
        <taxon>Cestoda</taxon>
        <taxon>Eucestoda</taxon>
        <taxon>Cyclophyllidea</taxon>
        <taxon>Mesocestoididae</taxon>
        <taxon>Mesocestoides</taxon>
    </lineage>
</organism>
<dbReference type="SMART" id="SM00369">
    <property type="entry name" value="LRR_TYP"/>
    <property type="match status" value="11"/>
</dbReference>
<evidence type="ECO:0000313" key="4">
    <source>
        <dbReference type="EMBL" id="VDD79624.1"/>
    </source>
</evidence>
<evidence type="ECO:0000256" key="2">
    <source>
        <dbReference type="ARBA" id="ARBA00022737"/>
    </source>
</evidence>
<keyword evidence="1" id="KW-0433">Leucine-rich repeat</keyword>
<name>A0A3P6GZK4_MESCO</name>
<dbReference type="InterPro" id="IPR003591">
    <property type="entry name" value="Leu-rich_rpt_typical-subtyp"/>
</dbReference>
<dbReference type="InterPro" id="IPR050216">
    <property type="entry name" value="LRR_domain-containing"/>
</dbReference>
<dbReference type="STRING" id="53468.A0A3P6GZK4"/>
<dbReference type="PANTHER" id="PTHR48051:SF45">
    <property type="entry name" value="LEUCINE-RICH REPEAT PROTEIN SHOC-2-LIKE"/>
    <property type="match status" value="1"/>
</dbReference>
<dbReference type="InterPro" id="IPR032675">
    <property type="entry name" value="LRR_dom_sf"/>
</dbReference>
<dbReference type="SMART" id="SM00365">
    <property type="entry name" value="LRR_SD22"/>
    <property type="match status" value="7"/>
</dbReference>
<dbReference type="PANTHER" id="PTHR48051">
    <property type="match status" value="1"/>
</dbReference>
<evidence type="ECO:0000256" key="1">
    <source>
        <dbReference type="ARBA" id="ARBA00022614"/>
    </source>
</evidence>
<dbReference type="InterPro" id="IPR001611">
    <property type="entry name" value="Leu-rich_rpt"/>
</dbReference>
<reference evidence="4 5" key="1">
    <citation type="submission" date="2018-10" db="EMBL/GenBank/DDBJ databases">
        <authorList>
            <consortium name="Pathogen Informatics"/>
        </authorList>
    </citation>
    <scope>NUCLEOTIDE SEQUENCE [LARGE SCALE GENOMIC DNA]</scope>
</reference>
<dbReference type="GO" id="GO:0005737">
    <property type="term" value="C:cytoplasm"/>
    <property type="evidence" value="ECO:0007669"/>
    <property type="project" value="TreeGrafter"/>
</dbReference>
<evidence type="ECO:0008006" key="6">
    <source>
        <dbReference type="Google" id="ProtNLM"/>
    </source>
</evidence>
<evidence type="ECO:0000256" key="3">
    <source>
        <dbReference type="SAM" id="MobiDB-lite"/>
    </source>
</evidence>
<dbReference type="Pfam" id="PF00560">
    <property type="entry name" value="LRR_1"/>
    <property type="match status" value="2"/>
</dbReference>
<keyword evidence="2" id="KW-0677">Repeat</keyword>
<dbReference type="AlphaFoldDB" id="A0A3P6GZK4"/>
<accession>A0A3P6GZK4</accession>
<dbReference type="EMBL" id="UXSR01005204">
    <property type="protein sequence ID" value="VDD79624.1"/>
    <property type="molecule type" value="Genomic_DNA"/>
</dbReference>
<evidence type="ECO:0000313" key="5">
    <source>
        <dbReference type="Proteomes" id="UP000267029"/>
    </source>
</evidence>
<feature type="compositionally biased region" description="Low complexity" evidence="3">
    <location>
        <begin position="590"/>
        <end position="603"/>
    </location>
</feature>
<keyword evidence="5" id="KW-1185">Reference proteome</keyword>
<dbReference type="Gene3D" id="3.80.10.10">
    <property type="entry name" value="Ribonuclease Inhibitor"/>
    <property type="match status" value="4"/>
</dbReference>
<dbReference type="PROSITE" id="PS51450">
    <property type="entry name" value="LRR"/>
    <property type="match status" value="6"/>
</dbReference>